<protein>
    <submittedName>
        <fullName evidence="2">Uncharacterized protein</fullName>
    </submittedName>
</protein>
<feature type="region of interest" description="Disordered" evidence="1">
    <location>
        <begin position="138"/>
        <end position="162"/>
    </location>
</feature>
<evidence type="ECO:0000313" key="3">
    <source>
        <dbReference type="Proteomes" id="UP000250369"/>
    </source>
</evidence>
<evidence type="ECO:0000256" key="1">
    <source>
        <dbReference type="SAM" id="MobiDB-lite"/>
    </source>
</evidence>
<feature type="compositionally biased region" description="Basic and acidic residues" evidence="1">
    <location>
        <begin position="1"/>
        <end position="27"/>
    </location>
</feature>
<proteinExistence type="predicted"/>
<organism evidence="2 3">
    <name type="scientific">Paenibacillus contaminans</name>
    <dbReference type="NCBI Taxonomy" id="450362"/>
    <lineage>
        <taxon>Bacteria</taxon>
        <taxon>Bacillati</taxon>
        <taxon>Bacillota</taxon>
        <taxon>Bacilli</taxon>
        <taxon>Bacillales</taxon>
        <taxon>Paenibacillaceae</taxon>
        <taxon>Paenibacillus</taxon>
    </lineage>
</organism>
<feature type="compositionally biased region" description="Polar residues" evidence="1">
    <location>
        <begin position="81"/>
        <end position="94"/>
    </location>
</feature>
<evidence type="ECO:0000313" key="2">
    <source>
        <dbReference type="EMBL" id="RAV20204.1"/>
    </source>
</evidence>
<feature type="region of interest" description="Disordered" evidence="1">
    <location>
        <begin position="180"/>
        <end position="199"/>
    </location>
</feature>
<feature type="compositionally biased region" description="Polar residues" evidence="1">
    <location>
        <begin position="180"/>
        <end position="189"/>
    </location>
</feature>
<dbReference type="EMBL" id="QMFB01000009">
    <property type="protein sequence ID" value="RAV20204.1"/>
    <property type="molecule type" value="Genomic_DNA"/>
</dbReference>
<feature type="region of interest" description="Disordered" evidence="1">
    <location>
        <begin position="1"/>
        <end position="107"/>
    </location>
</feature>
<sequence length="248" mass="27213">MPPEIEEHVDIPVDREPSDTDIVREPPVEQGGDSVDADRDNPSIDQAHNRANEERDDTSARHEMSNSNEEPAVNQHRSRQHPQYSNNANKTDNTWAFIPDSQPSSNDTIAFNEQHPAQNAKSDIPVCCTAHSKLPAEKPVKNGGVQPSTALKTAIPDKPKAPLPVHKKDMPIAPPVTFSVKQPAQNKSGSSGGGPHLTGSTDAILAESISIKLTSRRIYAKNTRQLITKWANEPPNKPPKYFLFSTMN</sequence>
<keyword evidence="3" id="KW-1185">Reference proteome</keyword>
<accession>A0A329MK70</accession>
<name>A0A329MK70_9BACL</name>
<feature type="compositionally biased region" description="Basic and acidic residues" evidence="1">
    <location>
        <begin position="36"/>
        <end position="64"/>
    </location>
</feature>
<dbReference type="AlphaFoldDB" id="A0A329MK70"/>
<gene>
    <name evidence="2" type="ORF">DQG23_17225</name>
</gene>
<comment type="caution">
    <text evidence="2">The sequence shown here is derived from an EMBL/GenBank/DDBJ whole genome shotgun (WGS) entry which is preliminary data.</text>
</comment>
<dbReference type="Proteomes" id="UP000250369">
    <property type="component" value="Unassembled WGS sequence"/>
</dbReference>
<reference evidence="2 3" key="1">
    <citation type="journal article" date="2009" name="Int. J. Syst. Evol. Microbiol.">
        <title>Paenibacillus contaminans sp. nov., isolated from a contaminated laboratory plate.</title>
        <authorList>
            <person name="Chou J.H."/>
            <person name="Lee J.H."/>
            <person name="Lin M.C."/>
            <person name="Chang P.S."/>
            <person name="Arun A.B."/>
            <person name="Young C.C."/>
            <person name="Chen W.M."/>
        </authorList>
    </citation>
    <scope>NUCLEOTIDE SEQUENCE [LARGE SCALE GENOMIC DNA]</scope>
    <source>
        <strain evidence="2 3">CKOBP-6</strain>
    </source>
</reference>